<dbReference type="Proteomes" id="UP000001194">
    <property type="component" value="Unassembled WGS sequence"/>
</dbReference>
<sequence>MKEYLERNEIHFIRHLRLRPDDIWTAILIQFNFFVNGQSEKLRSQFVAHEGKKQLVVYASGNRYTVDFSAMAKDMTRELEKNVVDPSLCAWILPMFSTTTTTDTIIASVIMMSSMKKYFDYKFCLDCGIPSITLEGERGDWEDILQRIEKLKEYGVEAVGWYHLLLPVLAQFVSVFDNAKSKKNKEFWGKVCHYDGGGSGPLFLGGWVTVFCAFDEDGRWLRHRFKKRIVEATSLPGSSPDALSASDFFATFTDDRNWDQDGPTLSIAGARYHLVDSNKIPVGCTRVDVLVDDNREEIQCMMTADLSSIQFDITQSLQIA</sequence>
<dbReference type="PANTHER" id="PTHR31252:SF11">
    <property type="entry name" value="DUF4419 DOMAIN-CONTAINING PROTEIN"/>
    <property type="match status" value="1"/>
</dbReference>
<dbReference type="RefSeq" id="XP_001890708.1">
    <property type="nucleotide sequence ID" value="XM_001890673.1"/>
</dbReference>
<keyword evidence="2" id="KW-1185">Reference proteome</keyword>
<dbReference type="AlphaFoldDB" id="B0E3E4"/>
<dbReference type="OrthoDB" id="9978173at2759"/>
<dbReference type="InParanoid" id="B0E3E4"/>
<dbReference type="EMBL" id="DS547226">
    <property type="protein sequence ID" value="EDQ98642.1"/>
    <property type="molecule type" value="Genomic_DNA"/>
</dbReference>
<dbReference type="InterPro" id="IPR025533">
    <property type="entry name" value="DUF4419"/>
</dbReference>
<proteinExistence type="predicted"/>
<dbReference type="HOGENOM" id="CLU_037155_1_0_1"/>
<dbReference type="KEGG" id="lbc:LACBIDRAFT_335783"/>
<dbReference type="GeneID" id="6086362"/>
<reference evidence="1 2" key="1">
    <citation type="journal article" date="2008" name="Nature">
        <title>The genome of Laccaria bicolor provides insights into mycorrhizal symbiosis.</title>
        <authorList>
            <person name="Martin F."/>
            <person name="Aerts A."/>
            <person name="Ahren D."/>
            <person name="Brun A."/>
            <person name="Danchin E.G.J."/>
            <person name="Duchaussoy F."/>
            <person name="Gibon J."/>
            <person name="Kohler A."/>
            <person name="Lindquist E."/>
            <person name="Pereda V."/>
            <person name="Salamov A."/>
            <person name="Shapiro H.J."/>
            <person name="Wuyts J."/>
            <person name="Blaudez D."/>
            <person name="Buee M."/>
            <person name="Brokstein P."/>
            <person name="Canbaeck B."/>
            <person name="Cohen D."/>
            <person name="Courty P.E."/>
            <person name="Coutinho P.M."/>
            <person name="Delaruelle C."/>
            <person name="Detter J.C."/>
            <person name="Deveau A."/>
            <person name="DiFazio S."/>
            <person name="Duplessis S."/>
            <person name="Fraissinet-Tachet L."/>
            <person name="Lucic E."/>
            <person name="Frey-Klett P."/>
            <person name="Fourrey C."/>
            <person name="Feussner I."/>
            <person name="Gay G."/>
            <person name="Grimwood J."/>
            <person name="Hoegger P.J."/>
            <person name="Jain P."/>
            <person name="Kilaru S."/>
            <person name="Labbe J."/>
            <person name="Lin Y.C."/>
            <person name="Legue V."/>
            <person name="Le Tacon F."/>
            <person name="Marmeisse R."/>
            <person name="Melayah D."/>
            <person name="Montanini B."/>
            <person name="Muratet M."/>
            <person name="Nehls U."/>
            <person name="Niculita-Hirzel H."/>
            <person name="Oudot-Le Secq M.P."/>
            <person name="Peter M."/>
            <person name="Quesneville H."/>
            <person name="Rajashekar B."/>
            <person name="Reich M."/>
            <person name="Rouhier N."/>
            <person name="Schmutz J."/>
            <person name="Yin T."/>
            <person name="Chalot M."/>
            <person name="Henrissat B."/>
            <person name="Kuees U."/>
            <person name="Lucas S."/>
            <person name="Van de Peer Y."/>
            <person name="Podila G.K."/>
            <person name="Polle A."/>
            <person name="Pukkila P.J."/>
            <person name="Richardson P.M."/>
            <person name="Rouze P."/>
            <person name="Sanders I.R."/>
            <person name="Stajich J.E."/>
            <person name="Tunlid A."/>
            <person name="Tuskan G."/>
            <person name="Grigoriev I.V."/>
        </authorList>
    </citation>
    <scope>NUCLEOTIDE SEQUENCE [LARGE SCALE GENOMIC DNA]</scope>
    <source>
        <strain evidence="2">S238N-H82 / ATCC MYA-4686</strain>
    </source>
</reference>
<protein>
    <submittedName>
        <fullName evidence="1">Predicted protein</fullName>
    </submittedName>
</protein>
<dbReference type="Pfam" id="PF14388">
    <property type="entry name" value="DUF4419"/>
    <property type="match status" value="1"/>
</dbReference>
<dbReference type="PANTHER" id="PTHR31252">
    <property type="entry name" value="DUF4419 DOMAIN-CONTAINING PROTEIN"/>
    <property type="match status" value="1"/>
</dbReference>
<gene>
    <name evidence="1" type="ORF">LACBIDRAFT_335783</name>
</gene>
<accession>B0E3E4</accession>
<organism evidence="2">
    <name type="scientific">Laccaria bicolor (strain S238N-H82 / ATCC MYA-4686)</name>
    <name type="common">Bicoloured deceiver</name>
    <name type="synonym">Laccaria laccata var. bicolor</name>
    <dbReference type="NCBI Taxonomy" id="486041"/>
    <lineage>
        <taxon>Eukaryota</taxon>
        <taxon>Fungi</taxon>
        <taxon>Dikarya</taxon>
        <taxon>Basidiomycota</taxon>
        <taxon>Agaricomycotina</taxon>
        <taxon>Agaricomycetes</taxon>
        <taxon>Agaricomycetidae</taxon>
        <taxon>Agaricales</taxon>
        <taxon>Agaricineae</taxon>
        <taxon>Hydnangiaceae</taxon>
        <taxon>Laccaria</taxon>
    </lineage>
</organism>
<evidence type="ECO:0000313" key="1">
    <source>
        <dbReference type="EMBL" id="EDQ98642.1"/>
    </source>
</evidence>
<evidence type="ECO:0000313" key="2">
    <source>
        <dbReference type="Proteomes" id="UP000001194"/>
    </source>
</evidence>
<name>B0E3E4_LACBS</name>